<evidence type="ECO:0000256" key="4">
    <source>
        <dbReference type="ARBA" id="ARBA00022801"/>
    </source>
</evidence>
<evidence type="ECO:0000256" key="7">
    <source>
        <dbReference type="ARBA" id="ARBA00023295"/>
    </source>
</evidence>
<evidence type="ECO:0000313" key="8">
    <source>
        <dbReference type="EMBL" id="HJF30202.1"/>
    </source>
</evidence>
<evidence type="ECO:0000256" key="6">
    <source>
        <dbReference type="ARBA" id="ARBA00023014"/>
    </source>
</evidence>
<dbReference type="GO" id="GO:0019104">
    <property type="term" value="F:DNA N-glycosylase activity"/>
    <property type="evidence" value="ECO:0007669"/>
    <property type="project" value="TreeGrafter"/>
</dbReference>
<keyword evidence="8" id="KW-0540">Nuclease</keyword>
<keyword evidence="8" id="KW-0255">Endonuclease</keyword>
<keyword evidence="3" id="KW-0227">DNA damage</keyword>
<keyword evidence="7" id="KW-0326">Glycosidase</keyword>
<feature type="non-terminal residue" evidence="8">
    <location>
        <position position="70"/>
    </location>
</feature>
<dbReference type="SUPFAM" id="SSF48150">
    <property type="entry name" value="DNA-glycosylase"/>
    <property type="match status" value="1"/>
</dbReference>
<dbReference type="PANTHER" id="PTHR10359:SF18">
    <property type="entry name" value="ENDONUCLEASE III"/>
    <property type="match status" value="1"/>
</dbReference>
<dbReference type="Gene3D" id="1.10.340.30">
    <property type="entry name" value="Hypothetical protein, domain 2"/>
    <property type="match status" value="1"/>
</dbReference>
<dbReference type="AlphaFoldDB" id="A0A921FWS2"/>
<name>A0A921FWS2_SPOPS</name>
<accession>A0A921FWS2</accession>
<dbReference type="GO" id="GO:0046872">
    <property type="term" value="F:metal ion binding"/>
    <property type="evidence" value="ECO:0007669"/>
    <property type="project" value="UniProtKB-KW"/>
</dbReference>
<comment type="caution">
    <text evidence="8">The sequence shown here is derived from an EMBL/GenBank/DDBJ whole genome shotgun (WGS) entry which is preliminary data.</text>
</comment>
<gene>
    <name evidence="8" type="ORF">K8V56_00255</name>
</gene>
<dbReference type="GO" id="GO:0004519">
    <property type="term" value="F:endonuclease activity"/>
    <property type="evidence" value="ECO:0007669"/>
    <property type="project" value="UniProtKB-KW"/>
</dbReference>
<evidence type="ECO:0000313" key="9">
    <source>
        <dbReference type="Proteomes" id="UP000698173"/>
    </source>
</evidence>
<dbReference type="GO" id="GO:0051539">
    <property type="term" value="F:4 iron, 4 sulfur cluster binding"/>
    <property type="evidence" value="ECO:0007669"/>
    <property type="project" value="UniProtKB-KW"/>
</dbReference>
<keyword evidence="2" id="KW-0479">Metal-binding</keyword>
<dbReference type="Proteomes" id="UP000698173">
    <property type="component" value="Unassembled WGS sequence"/>
</dbReference>
<dbReference type="GO" id="GO:0006285">
    <property type="term" value="P:base-excision repair, AP site formation"/>
    <property type="evidence" value="ECO:0007669"/>
    <property type="project" value="TreeGrafter"/>
</dbReference>
<keyword evidence="6" id="KW-0411">Iron-sulfur</keyword>
<dbReference type="EMBL" id="DYWT01000004">
    <property type="protein sequence ID" value="HJF30202.1"/>
    <property type="molecule type" value="Genomic_DNA"/>
</dbReference>
<evidence type="ECO:0000256" key="2">
    <source>
        <dbReference type="ARBA" id="ARBA00022723"/>
    </source>
</evidence>
<sequence>MLSKKRARDILEQIIALYPDAKTILKYTNNFELMIAVMLSAQTTDLAVNKVTGALFERFPNPEAFAASSP</sequence>
<proteinExistence type="predicted"/>
<reference evidence="8" key="2">
    <citation type="submission" date="2021-09" db="EMBL/GenBank/DDBJ databases">
        <authorList>
            <person name="Gilroy R."/>
        </authorList>
    </citation>
    <scope>NUCLEOTIDE SEQUENCE</scope>
    <source>
        <strain evidence="8">CHK171-7178</strain>
    </source>
</reference>
<keyword evidence="4" id="KW-0378">Hydrolase</keyword>
<evidence type="ECO:0000256" key="3">
    <source>
        <dbReference type="ARBA" id="ARBA00022763"/>
    </source>
</evidence>
<organism evidence="8 9">
    <name type="scientific">Sporosarcina psychrophila</name>
    <name type="common">Bacillus psychrophilus</name>
    <dbReference type="NCBI Taxonomy" id="1476"/>
    <lineage>
        <taxon>Bacteria</taxon>
        <taxon>Bacillati</taxon>
        <taxon>Bacillota</taxon>
        <taxon>Bacilli</taxon>
        <taxon>Bacillales</taxon>
        <taxon>Caryophanaceae</taxon>
        <taxon>Sporosarcina</taxon>
    </lineage>
</organism>
<evidence type="ECO:0000256" key="5">
    <source>
        <dbReference type="ARBA" id="ARBA00023004"/>
    </source>
</evidence>
<dbReference type="InterPro" id="IPR011257">
    <property type="entry name" value="DNA_glycosylase"/>
</dbReference>
<evidence type="ECO:0000256" key="1">
    <source>
        <dbReference type="ARBA" id="ARBA00022485"/>
    </source>
</evidence>
<keyword evidence="1" id="KW-0004">4Fe-4S</keyword>
<keyword evidence="5" id="KW-0408">Iron</keyword>
<dbReference type="PANTHER" id="PTHR10359">
    <property type="entry name" value="A/G-SPECIFIC ADENINE GLYCOSYLASE/ENDONUCLEASE III"/>
    <property type="match status" value="1"/>
</dbReference>
<reference evidence="8" key="1">
    <citation type="journal article" date="2021" name="PeerJ">
        <title>Extensive microbial diversity within the chicken gut microbiome revealed by metagenomics and culture.</title>
        <authorList>
            <person name="Gilroy R."/>
            <person name="Ravi A."/>
            <person name="Getino M."/>
            <person name="Pursley I."/>
            <person name="Horton D.L."/>
            <person name="Alikhan N.F."/>
            <person name="Baker D."/>
            <person name="Gharbi K."/>
            <person name="Hall N."/>
            <person name="Watson M."/>
            <person name="Adriaenssens E.M."/>
            <person name="Foster-Nyarko E."/>
            <person name="Jarju S."/>
            <person name="Secka A."/>
            <person name="Antonio M."/>
            <person name="Oren A."/>
            <person name="Chaudhuri R.R."/>
            <person name="La Ragione R."/>
            <person name="Hildebrand F."/>
            <person name="Pallen M.J."/>
        </authorList>
    </citation>
    <scope>NUCLEOTIDE SEQUENCE</scope>
    <source>
        <strain evidence="8">CHK171-7178</strain>
    </source>
</reference>
<protein>
    <submittedName>
        <fullName evidence="8">Endonuclease III</fullName>
    </submittedName>
</protein>